<dbReference type="GO" id="GO:0008233">
    <property type="term" value="F:peptidase activity"/>
    <property type="evidence" value="ECO:0007669"/>
    <property type="project" value="UniProtKB-KW"/>
</dbReference>
<keyword evidence="7" id="KW-0802">TPR repeat</keyword>
<feature type="repeat" description="TPR" evidence="7">
    <location>
        <begin position="463"/>
        <end position="496"/>
    </location>
</feature>
<keyword evidence="11" id="KW-1185">Reference proteome</keyword>
<evidence type="ECO:0000256" key="8">
    <source>
        <dbReference type="SAM" id="Phobius"/>
    </source>
</evidence>
<dbReference type="GO" id="GO:0006508">
    <property type="term" value="P:proteolysis"/>
    <property type="evidence" value="ECO:0007669"/>
    <property type="project" value="UniProtKB-KW"/>
</dbReference>
<feature type="transmembrane region" description="Helical" evidence="8">
    <location>
        <begin position="341"/>
        <end position="360"/>
    </location>
</feature>
<dbReference type="Proteomes" id="UP001234495">
    <property type="component" value="Unassembled WGS sequence"/>
</dbReference>
<evidence type="ECO:0000259" key="9">
    <source>
        <dbReference type="Pfam" id="PF01694"/>
    </source>
</evidence>
<dbReference type="PROSITE" id="PS50005">
    <property type="entry name" value="TPR"/>
    <property type="match status" value="1"/>
</dbReference>
<proteinExistence type="inferred from homology"/>
<comment type="subcellular location">
    <subcellularLocation>
        <location evidence="1">Membrane</location>
        <topology evidence="1">Multi-pass membrane protein</topology>
    </subcellularLocation>
</comment>
<evidence type="ECO:0000313" key="11">
    <source>
        <dbReference type="Proteomes" id="UP001234495"/>
    </source>
</evidence>
<sequence>MVFEQDFNYWRIIEKLVIEHDYSIIALLKEGNEILLQPKRHKHITVVRIVRVDVDWGNTLAIDIEQAGRNFQHLLRNGVRGPIHVMNVYISSLPPVDDYPVSFTEGYSIEKGKINIVSALIHREQFDSGLKKLEEALSIPIDVEQQSDVELNDIQYVKDRVINHHNKLKEEEKAIFQYGKPFLTYIFLGLQIIMFILMEMSGGSTNNETLIQFGAKFNPLIYAGEWWRFIAPIVLHIGFLHLVMNSIALYYIGPAVERAFGSLRFFSIYIVAGLAGTFASFAFSPSISAGASGAIFGCFGALLFIGLINKQVFLRTLGPNILVVIAINLAMGFVIPNIDNAGHIGGLIGGFLAALCLQLPHKNHSRYRVTGVIGLFVLFTSLYQFGLNEAKPQYSHYIAYQGQEMLQNNQPQAAYELLHEAISNGNHTNEVLLLLSVTELELGKQEEALTHLKQILSNDKDYHQAHFYLSILYASNNDYALALEHINKALKIEPNNQDYKSIKDELEKGK</sequence>
<evidence type="ECO:0000256" key="6">
    <source>
        <dbReference type="ARBA" id="ARBA00023136"/>
    </source>
</evidence>
<evidence type="ECO:0000256" key="2">
    <source>
        <dbReference type="ARBA" id="ARBA00009045"/>
    </source>
</evidence>
<protein>
    <submittedName>
        <fullName evidence="10">Rhomboid protease GluP</fullName>
        <ecNumber evidence="10">3.4.21.105</ecNumber>
    </submittedName>
</protein>
<keyword evidence="5 8" id="KW-1133">Transmembrane helix</keyword>
<dbReference type="Pfam" id="PF01694">
    <property type="entry name" value="Rhomboid"/>
    <property type="match status" value="1"/>
</dbReference>
<comment type="similarity">
    <text evidence="2">Belongs to the peptidase S54 family.</text>
</comment>
<accession>A0ABT9ZJA1</accession>
<evidence type="ECO:0000256" key="3">
    <source>
        <dbReference type="ARBA" id="ARBA00022692"/>
    </source>
</evidence>
<dbReference type="PANTHER" id="PTHR43731">
    <property type="entry name" value="RHOMBOID PROTEASE"/>
    <property type="match status" value="1"/>
</dbReference>
<comment type="caution">
    <text evidence="10">The sequence shown here is derived from an EMBL/GenBank/DDBJ whole genome shotgun (WGS) entry which is preliminary data.</text>
</comment>
<evidence type="ECO:0000256" key="4">
    <source>
        <dbReference type="ARBA" id="ARBA00022801"/>
    </source>
</evidence>
<evidence type="ECO:0000256" key="1">
    <source>
        <dbReference type="ARBA" id="ARBA00004141"/>
    </source>
</evidence>
<evidence type="ECO:0000256" key="5">
    <source>
        <dbReference type="ARBA" id="ARBA00022989"/>
    </source>
</evidence>
<dbReference type="SUPFAM" id="SSF144091">
    <property type="entry name" value="Rhomboid-like"/>
    <property type="match status" value="1"/>
</dbReference>
<reference evidence="10 11" key="1">
    <citation type="submission" date="2023-07" db="EMBL/GenBank/DDBJ databases">
        <title>Genomic Encyclopedia of Type Strains, Phase IV (KMG-IV): sequencing the most valuable type-strain genomes for metagenomic binning, comparative biology and taxonomic classification.</title>
        <authorList>
            <person name="Goeker M."/>
        </authorList>
    </citation>
    <scope>NUCLEOTIDE SEQUENCE [LARGE SCALE GENOMIC DNA]</scope>
    <source>
        <strain evidence="10 11">DSM 29005</strain>
    </source>
</reference>
<evidence type="ECO:0000313" key="10">
    <source>
        <dbReference type="EMBL" id="MDQ0231979.1"/>
    </source>
</evidence>
<dbReference type="Pfam" id="PF14559">
    <property type="entry name" value="TPR_19"/>
    <property type="match status" value="1"/>
</dbReference>
<feature type="transmembrane region" description="Helical" evidence="8">
    <location>
        <begin position="229"/>
        <end position="253"/>
    </location>
</feature>
<dbReference type="InterPro" id="IPR019734">
    <property type="entry name" value="TPR_rpt"/>
</dbReference>
<feature type="domain" description="Peptidase S54 rhomboid" evidence="9">
    <location>
        <begin position="224"/>
        <end position="357"/>
    </location>
</feature>
<dbReference type="InterPro" id="IPR050925">
    <property type="entry name" value="Rhomboid_protease_S54"/>
</dbReference>
<feature type="transmembrane region" description="Helical" evidence="8">
    <location>
        <begin position="317"/>
        <end position="335"/>
    </location>
</feature>
<keyword evidence="3 8" id="KW-0812">Transmembrane</keyword>
<organism evidence="10 11">
    <name type="scientific">Metabacillus malikii</name>
    <dbReference type="NCBI Taxonomy" id="1504265"/>
    <lineage>
        <taxon>Bacteria</taxon>
        <taxon>Bacillati</taxon>
        <taxon>Bacillota</taxon>
        <taxon>Bacilli</taxon>
        <taxon>Bacillales</taxon>
        <taxon>Bacillaceae</taxon>
        <taxon>Metabacillus</taxon>
    </lineage>
</organism>
<gene>
    <name evidence="10" type="ORF">J2S19_003264</name>
</gene>
<dbReference type="InterPro" id="IPR035952">
    <property type="entry name" value="Rhomboid-like_sf"/>
</dbReference>
<keyword evidence="6 8" id="KW-0472">Membrane</keyword>
<dbReference type="PANTHER" id="PTHR43731:SF14">
    <property type="entry name" value="PRESENILIN-ASSOCIATED RHOMBOID-LIKE PROTEIN, MITOCHONDRIAL"/>
    <property type="match status" value="1"/>
</dbReference>
<dbReference type="RefSeq" id="WP_307343835.1">
    <property type="nucleotide sequence ID" value="NZ_JAUSUD010000016.1"/>
</dbReference>
<feature type="transmembrane region" description="Helical" evidence="8">
    <location>
        <begin position="265"/>
        <end position="283"/>
    </location>
</feature>
<keyword evidence="10" id="KW-0645">Protease</keyword>
<name>A0ABT9ZJA1_9BACI</name>
<feature type="transmembrane region" description="Helical" evidence="8">
    <location>
        <begin position="289"/>
        <end position="308"/>
    </location>
</feature>
<dbReference type="InterPro" id="IPR011990">
    <property type="entry name" value="TPR-like_helical_dom_sf"/>
</dbReference>
<keyword evidence="4 10" id="KW-0378">Hydrolase</keyword>
<feature type="transmembrane region" description="Helical" evidence="8">
    <location>
        <begin position="182"/>
        <end position="198"/>
    </location>
</feature>
<feature type="transmembrane region" description="Helical" evidence="8">
    <location>
        <begin position="367"/>
        <end position="386"/>
    </location>
</feature>
<dbReference type="SUPFAM" id="SSF48452">
    <property type="entry name" value="TPR-like"/>
    <property type="match status" value="1"/>
</dbReference>
<evidence type="ECO:0000256" key="7">
    <source>
        <dbReference type="PROSITE-ProRule" id="PRU00339"/>
    </source>
</evidence>
<dbReference type="Gene3D" id="1.25.40.10">
    <property type="entry name" value="Tetratricopeptide repeat domain"/>
    <property type="match status" value="2"/>
</dbReference>
<dbReference type="SMART" id="SM00028">
    <property type="entry name" value="TPR"/>
    <property type="match status" value="2"/>
</dbReference>
<dbReference type="EC" id="3.4.21.105" evidence="10"/>
<dbReference type="EMBL" id="JAUSUD010000016">
    <property type="protein sequence ID" value="MDQ0231979.1"/>
    <property type="molecule type" value="Genomic_DNA"/>
</dbReference>
<dbReference type="Gene3D" id="1.20.1540.10">
    <property type="entry name" value="Rhomboid-like"/>
    <property type="match status" value="1"/>
</dbReference>
<dbReference type="InterPro" id="IPR022764">
    <property type="entry name" value="Peptidase_S54_rhomboid_dom"/>
</dbReference>